<comment type="caution">
    <text evidence="1">The sequence shown here is derived from an EMBL/GenBank/DDBJ whole genome shotgun (WGS) entry which is preliminary data.</text>
</comment>
<gene>
    <name evidence="1" type="ORF">GC250_02010</name>
</gene>
<keyword evidence="2" id="KW-1185">Reference proteome</keyword>
<sequence length="475" mass="55676">MLQYELARFKVKGEEIIPLFARPDEDAAYHVMEIFKEGKKVSEIGEEIKMLSKVYDYKLVKGLATVMLRLCVLEGKKVSSFSPTELRRFLFSKGPVIDHEERERILREASEKFKVDPIEYMYSDMKDEMIISKVPKVTPYELVSKYNLSLLQTILFKAFRMKVQIKSGWKEVIRLSKLLGLMYYAYKDNIVEFIGPMTLLKLSERYGRNLALLLPEIVKNDGWKIEAEVVVGLKKRIYKVNIEDFPFVDRKAQDTTFDSSVEENFYKDFKTVAKDWEIVREPGYLLVEDGSGRVMVPDFAVKKGKYSFYIEIVGFWTKEYLEEKVHKLKNVKEKVLILVDEELAGEKMNFPDMITFKRKVDVTKVYRWLNQNLPKPALEEIEIEGDYVKLMDIAKEQGATIKEVKSLVEKEYPEYVVLKTFAVRKSLFEAMRNEDFNGKDVQEIKKKYGEFAEEAMEFLGYKVKYKDLFNAVVCR</sequence>
<dbReference type="RefSeq" id="WP_054838080.1">
    <property type="nucleotide sequence ID" value="NZ_BBBY01000005.1"/>
</dbReference>
<proteinExistence type="predicted"/>
<protein>
    <submittedName>
        <fullName evidence="1">DUF790 family protein</fullName>
    </submittedName>
</protein>
<dbReference type="EMBL" id="WGGD01000005">
    <property type="protein sequence ID" value="MUN28267.1"/>
    <property type="molecule type" value="Genomic_DNA"/>
</dbReference>
<evidence type="ECO:0000313" key="1">
    <source>
        <dbReference type="EMBL" id="MUN28267.1"/>
    </source>
</evidence>
<dbReference type="Pfam" id="PF05626">
    <property type="entry name" value="DUF790"/>
    <property type="match status" value="1"/>
</dbReference>
<name>A0A6A9QGC8_SULME</name>
<dbReference type="AlphaFoldDB" id="A0A6A9QGC8"/>
<evidence type="ECO:0000313" key="2">
    <source>
        <dbReference type="Proteomes" id="UP000470772"/>
    </source>
</evidence>
<dbReference type="PANTHER" id="PTHR39640">
    <property type="entry name" value="VNG6129C"/>
    <property type="match status" value="1"/>
</dbReference>
<dbReference type="InterPro" id="IPR008508">
    <property type="entry name" value="Bax1"/>
</dbReference>
<organism evidence="1 2">
    <name type="scientific">Sulfuracidifex metallicus DSM 6482 = JCM 9184</name>
    <dbReference type="NCBI Taxonomy" id="523847"/>
    <lineage>
        <taxon>Archaea</taxon>
        <taxon>Thermoproteota</taxon>
        <taxon>Thermoprotei</taxon>
        <taxon>Sulfolobales</taxon>
        <taxon>Sulfolobaceae</taxon>
        <taxon>Sulfuracidifex</taxon>
    </lineage>
</organism>
<dbReference type="OrthoDB" id="57367at2157"/>
<accession>A0A6A9QGC8</accession>
<dbReference type="PANTHER" id="PTHR39640:SF1">
    <property type="entry name" value="DUF790 FAMILY PROTEIN"/>
    <property type="match status" value="1"/>
</dbReference>
<dbReference type="Proteomes" id="UP000470772">
    <property type="component" value="Unassembled WGS sequence"/>
</dbReference>
<dbReference type="PIRSF" id="PIRSF019435">
    <property type="entry name" value="UCP019435"/>
    <property type="match status" value="1"/>
</dbReference>
<reference evidence="1 2" key="1">
    <citation type="submission" date="2019-10" db="EMBL/GenBank/DDBJ databases">
        <title>Sequencing and Assembly of Multiple Reported Metal-Biooxidizing Members of the Extremely Thermoacidophilic Archaeal Family Sulfolobaceae.</title>
        <authorList>
            <person name="Counts J.A."/>
            <person name="Kelly R.M."/>
        </authorList>
    </citation>
    <scope>NUCLEOTIDE SEQUENCE [LARGE SCALE GENOMIC DNA]</scope>
    <source>
        <strain evidence="1 2">DSM 6482</strain>
    </source>
</reference>